<organism evidence="3 4">
    <name type="scientific">Pinctada imbricata</name>
    <name type="common">Atlantic pearl-oyster</name>
    <name type="synonym">Pinctada martensii</name>
    <dbReference type="NCBI Taxonomy" id="66713"/>
    <lineage>
        <taxon>Eukaryota</taxon>
        <taxon>Metazoa</taxon>
        <taxon>Spiralia</taxon>
        <taxon>Lophotrochozoa</taxon>
        <taxon>Mollusca</taxon>
        <taxon>Bivalvia</taxon>
        <taxon>Autobranchia</taxon>
        <taxon>Pteriomorphia</taxon>
        <taxon>Pterioida</taxon>
        <taxon>Pterioidea</taxon>
        <taxon>Pteriidae</taxon>
        <taxon>Pinctada</taxon>
    </lineage>
</organism>
<dbReference type="InterPro" id="IPR029058">
    <property type="entry name" value="AB_hydrolase_fold"/>
</dbReference>
<dbReference type="Gene3D" id="3.40.50.1820">
    <property type="entry name" value="alpha/beta hydrolase"/>
    <property type="match status" value="1"/>
</dbReference>
<dbReference type="EMBL" id="VSWD01000013">
    <property type="protein sequence ID" value="KAK3083639.1"/>
    <property type="molecule type" value="Genomic_DNA"/>
</dbReference>
<comment type="similarity">
    <text evidence="1">Belongs to the type-B carboxylesterase/lipase family.</text>
</comment>
<dbReference type="Proteomes" id="UP001186944">
    <property type="component" value="Unassembled WGS sequence"/>
</dbReference>
<evidence type="ECO:0000256" key="1">
    <source>
        <dbReference type="ARBA" id="ARBA00005964"/>
    </source>
</evidence>
<reference evidence="3" key="1">
    <citation type="submission" date="2019-08" db="EMBL/GenBank/DDBJ databases">
        <title>The improved chromosome-level genome for the pearl oyster Pinctada fucata martensii using PacBio sequencing and Hi-C.</title>
        <authorList>
            <person name="Zheng Z."/>
        </authorList>
    </citation>
    <scope>NUCLEOTIDE SEQUENCE</scope>
    <source>
        <strain evidence="3">ZZ-2019</strain>
        <tissue evidence="3">Adductor muscle</tissue>
    </source>
</reference>
<sequence>MLQNDAIQKFIKDIPGRTNCSASDMYSFVECLRNAPVDVLLQATDFFQDLTDEGIKLDFTVGPSVDGELYPKHPLLLLNDPNSAQAKFFKSLDFIAGTVQQEGSLVYMEVSPQIMERYKFDINEKIPAEFICQGMVKTFVEIFYKNNENIYKTLCDFYTSETDMDRQSVRAADLYADIIFTPATAEILDLHARLGGRTYQYIFSKLGPKRFGPDAPKWFKTNGHGDELMFLFHMDNDGKDGFFDVKMADIDLKISRTTIEYWTSFAKTGIPCTGETGLPWIEYETDKKIYMDFADDISLKQRAKHKTVKFWLEELPKIDLNSPFILHDEL</sequence>
<dbReference type="InterPro" id="IPR002018">
    <property type="entry name" value="CarbesteraseB"/>
</dbReference>
<name>A0AA88XE53_PINIB</name>
<feature type="domain" description="Carboxylesterase type B" evidence="2">
    <location>
        <begin position="7"/>
        <end position="311"/>
    </location>
</feature>
<keyword evidence="4" id="KW-1185">Reference proteome</keyword>
<evidence type="ECO:0000313" key="4">
    <source>
        <dbReference type="Proteomes" id="UP001186944"/>
    </source>
</evidence>
<dbReference type="AlphaFoldDB" id="A0AA88XE53"/>
<evidence type="ECO:0000259" key="2">
    <source>
        <dbReference type="Pfam" id="PF00135"/>
    </source>
</evidence>
<dbReference type="PANTHER" id="PTHR43903">
    <property type="entry name" value="NEUROLIGIN"/>
    <property type="match status" value="1"/>
</dbReference>
<accession>A0AA88XE53</accession>
<evidence type="ECO:0000313" key="3">
    <source>
        <dbReference type="EMBL" id="KAK3083639.1"/>
    </source>
</evidence>
<proteinExistence type="inferred from homology"/>
<comment type="caution">
    <text evidence="3">The sequence shown here is derived from an EMBL/GenBank/DDBJ whole genome shotgun (WGS) entry which is preliminary data.</text>
</comment>
<protein>
    <recommendedName>
        <fullName evidence="2">Carboxylesterase type B domain-containing protein</fullName>
    </recommendedName>
</protein>
<dbReference type="InterPro" id="IPR051093">
    <property type="entry name" value="Neuroligin/BSAL"/>
</dbReference>
<dbReference type="SUPFAM" id="SSF53474">
    <property type="entry name" value="alpha/beta-Hydrolases"/>
    <property type="match status" value="1"/>
</dbReference>
<dbReference type="Pfam" id="PF00135">
    <property type="entry name" value="COesterase"/>
    <property type="match status" value="1"/>
</dbReference>
<gene>
    <name evidence="3" type="ORF">FSP39_000655</name>
</gene>